<protein>
    <submittedName>
        <fullName evidence="9">DNA polymerase V subunit UmuD</fullName>
        <ecNumber evidence="9">3.4.21.-</ecNumber>
    </submittedName>
</protein>
<keyword evidence="4 7" id="KW-0068">Autocatalytic cleavage</keyword>
<dbReference type="SUPFAM" id="SSF51306">
    <property type="entry name" value="LexA/Signal peptidase"/>
    <property type="match status" value="1"/>
</dbReference>
<dbReference type="PANTHER" id="PTHR33516:SF2">
    <property type="entry name" value="LEXA REPRESSOR-RELATED"/>
    <property type="match status" value="1"/>
</dbReference>
<dbReference type="AlphaFoldDB" id="A0AB38FQZ3"/>
<evidence type="ECO:0000256" key="4">
    <source>
        <dbReference type="ARBA" id="ARBA00022813"/>
    </source>
</evidence>
<accession>A0AB38FQZ3</accession>
<dbReference type="InterPro" id="IPR036286">
    <property type="entry name" value="LexA/Signal_pep-like_sf"/>
</dbReference>
<dbReference type="CDD" id="cd06529">
    <property type="entry name" value="S24_LexA-like"/>
    <property type="match status" value="1"/>
</dbReference>
<dbReference type="InterPro" id="IPR039418">
    <property type="entry name" value="LexA-like"/>
</dbReference>
<organism evidence="9 10">
    <name type="scientific">Yokenella regensburgei</name>
    <dbReference type="NCBI Taxonomy" id="158877"/>
    <lineage>
        <taxon>Bacteria</taxon>
        <taxon>Pseudomonadati</taxon>
        <taxon>Pseudomonadota</taxon>
        <taxon>Gammaproteobacteria</taxon>
        <taxon>Enterobacterales</taxon>
        <taxon>Enterobacteriaceae</taxon>
        <taxon>Yokenella</taxon>
    </lineage>
</organism>
<comment type="similarity">
    <text evidence="1 7">Belongs to the peptidase S24 family.</text>
</comment>
<dbReference type="Proteomes" id="UP000251313">
    <property type="component" value="Unassembled WGS sequence"/>
</dbReference>
<evidence type="ECO:0000313" key="10">
    <source>
        <dbReference type="Proteomes" id="UP000251313"/>
    </source>
</evidence>
<dbReference type="InterPro" id="IPR006197">
    <property type="entry name" value="Peptidase_S24_LexA"/>
</dbReference>
<dbReference type="PANTHER" id="PTHR33516">
    <property type="entry name" value="LEXA REPRESSOR"/>
    <property type="match status" value="1"/>
</dbReference>
<evidence type="ECO:0000313" key="9">
    <source>
        <dbReference type="EMBL" id="SQA60513.1"/>
    </source>
</evidence>
<dbReference type="PRINTS" id="PR00726">
    <property type="entry name" value="LEXASERPTASE"/>
</dbReference>
<dbReference type="EMBL" id="UAVL01000001">
    <property type="protein sequence ID" value="SQA60513.1"/>
    <property type="molecule type" value="Genomic_DNA"/>
</dbReference>
<dbReference type="Gene3D" id="2.10.109.10">
    <property type="entry name" value="Umud Fragment, subunit A"/>
    <property type="match status" value="1"/>
</dbReference>
<dbReference type="GO" id="GO:0003677">
    <property type="term" value="F:DNA binding"/>
    <property type="evidence" value="ECO:0007669"/>
    <property type="project" value="InterPro"/>
</dbReference>
<sequence length="148" mass="16248">MVIIMQFLTSREGEAVVELPLFTDRVSCGFPSPAQDYVEDTLDLNQLVVKHPSATYFIKVSGDSMIGVGIGHGDLLVVDRSLTAEHGDIVVAAVTGEFTVKELQVRPYLQLVAHNPDYSPIRFHAGEELQIFGVVTHTIKAHKYVRAG</sequence>
<dbReference type="GO" id="GO:0006281">
    <property type="term" value="P:DNA repair"/>
    <property type="evidence" value="ECO:0007669"/>
    <property type="project" value="UniProtKB-KW"/>
</dbReference>
<dbReference type="EC" id="3.4.21.-" evidence="9"/>
<evidence type="ECO:0000256" key="2">
    <source>
        <dbReference type="ARBA" id="ARBA00022763"/>
    </source>
</evidence>
<gene>
    <name evidence="9" type="primary">umuD</name>
    <name evidence="9" type="ORF">NCTC11967_00677</name>
</gene>
<dbReference type="InterPro" id="IPR015927">
    <property type="entry name" value="Peptidase_S24_S26A/B/C"/>
</dbReference>
<evidence type="ECO:0000256" key="3">
    <source>
        <dbReference type="ARBA" id="ARBA00022801"/>
    </source>
</evidence>
<evidence type="ECO:0000256" key="6">
    <source>
        <dbReference type="ARBA" id="ARBA00023236"/>
    </source>
</evidence>
<feature type="domain" description="Peptidase S24/S26A/S26B/S26C" evidence="8">
    <location>
        <begin position="20"/>
        <end position="135"/>
    </location>
</feature>
<reference evidence="9 10" key="1">
    <citation type="submission" date="2018-06" db="EMBL/GenBank/DDBJ databases">
        <authorList>
            <consortium name="Pathogen Informatics"/>
            <person name="Doyle S."/>
        </authorList>
    </citation>
    <scope>NUCLEOTIDE SEQUENCE [LARGE SCALE GENOMIC DNA]</scope>
    <source>
        <strain evidence="9 10">NCTC11967</strain>
    </source>
</reference>
<name>A0AB38FQZ3_9ENTR</name>
<evidence type="ECO:0000256" key="5">
    <source>
        <dbReference type="ARBA" id="ARBA00023204"/>
    </source>
</evidence>
<evidence type="ECO:0000256" key="1">
    <source>
        <dbReference type="ARBA" id="ARBA00007484"/>
    </source>
</evidence>
<evidence type="ECO:0000256" key="7">
    <source>
        <dbReference type="RuleBase" id="RU003991"/>
    </source>
</evidence>
<comment type="caution">
    <text evidence="9">The sequence shown here is derived from an EMBL/GenBank/DDBJ whole genome shotgun (WGS) entry which is preliminary data.</text>
</comment>
<keyword evidence="5" id="KW-0234">DNA repair</keyword>
<dbReference type="NCBIfam" id="NF007621">
    <property type="entry name" value="PRK10276.1"/>
    <property type="match status" value="1"/>
</dbReference>
<dbReference type="GO" id="GO:0016787">
    <property type="term" value="F:hydrolase activity"/>
    <property type="evidence" value="ECO:0007669"/>
    <property type="project" value="UniProtKB-KW"/>
</dbReference>
<dbReference type="Pfam" id="PF00717">
    <property type="entry name" value="Peptidase_S24"/>
    <property type="match status" value="1"/>
</dbReference>
<dbReference type="GO" id="GO:0009432">
    <property type="term" value="P:SOS response"/>
    <property type="evidence" value="ECO:0007669"/>
    <property type="project" value="UniProtKB-KW"/>
</dbReference>
<keyword evidence="2" id="KW-0227">DNA damage</keyword>
<keyword evidence="6" id="KW-0742">SOS response</keyword>
<dbReference type="InterPro" id="IPR050077">
    <property type="entry name" value="LexA_repressor"/>
</dbReference>
<keyword evidence="3 7" id="KW-0378">Hydrolase</keyword>
<evidence type="ECO:0000259" key="8">
    <source>
        <dbReference type="Pfam" id="PF00717"/>
    </source>
</evidence>
<proteinExistence type="inferred from homology"/>
<dbReference type="GO" id="GO:0006355">
    <property type="term" value="P:regulation of DNA-templated transcription"/>
    <property type="evidence" value="ECO:0007669"/>
    <property type="project" value="InterPro"/>
</dbReference>